<gene>
    <name evidence="2" type="ORF">NPA09_00115</name>
</gene>
<protein>
    <submittedName>
        <fullName evidence="2">PDxFFG protein</fullName>
    </submittedName>
</protein>
<keyword evidence="1" id="KW-1133">Transmembrane helix</keyword>
<keyword evidence="1" id="KW-0812">Transmembrane</keyword>
<reference evidence="2" key="1">
    <citation type="submission" date="2022-07" db="EMBL/GenBank/DDBJ databases">
        <title>Complete genome of Mycoplasma equigenitalium type strain T37.</title>
        <authorList>
            <person name="Spergser J."/>
        </authorList>
    </citation>
    <scope>NUCLEOTIDE SEQUENCE</scope>
    <source>
        <strain evidence="2">T37</strain>
    </source>
</reference>
<organism evidence="2 3">
    <name type="scientific">Mycoplasmopsis equigenitalium</name>
    <dbReference type="NCBI Taxonomy" id="114883"/>
    <lineage>
        <taxon>Bacteria</taxon>
        <taxon>Bacillati</taxon>
        <taxon>Mycoplasmatota</taxon>
        <taxon>Mycoplasmoidales</taxon>
        <taxon>Metamycoplasmataceae</taxon>
        <taxon>Mycoplasmopsis</taxon>
    </lineage>
</organism>
<evidence type="ECO:0000313" key="3">
    <source>
        <dbReference type="Proteomes" id="UP001059576"/>
    </source>
</evidence>
<keyword evidence="1" id="KW-0472">Membrane</keyword>
<sequence length="2127" mass="243079">MKKWSLKKKTFLSVGITLAAIGAIFLGSFLYSKVDKRSKNINAGIKSNAFNDFDYDNGVYTSYTQGIFYDANKNPLAYVKEKEVNGKKTKNTICFYNEDKEYDEKEFFNEFVRRYNNQTPILKVKLGPTEFVNEYLEAVGVQDFMDYVDWFIQNVAWGPDVLTLEKFRIAKGVNKSGSTITLGGHVSHHKETKEITFWPDSFFGSLPLFSQEAGEGNASDSLLSKINAKSINATNVQNLLDEFVMTNAVYNYPGEINKKPDYENSVGQFKNIKLVNLMTNPNLNYHFFEVELTKKNDKSFKQKVLMSLGTNDINEARKQIPAESEFEILDQTFKQVRVVRTNFIKNDALPYAEKNDKKNFNLSLGYIHSDASEANQVGKYSPLKADDPRYIQLVSEHEADPVNHKHPGKPTNRILLNAAWDDPAFASIYENINSYLESKIQTFKDFVNFKIYLTDFNKLYSVLKKADTPLLYNVVTYYNSDDKEIDKKVRRELYLYTKPNASRFELTRSLFKSKEEAKKAFGSKFDETKIKKVTLLDLKVENKTLIISLENQDKSIENIEIRAEDSSMQATNQLTNLKNAVDYKVAYAPNFLSITNEYKDSKGEKVYEFDLYNELYADLIDIIENEYPYLVQKKNGVHIKRSIDENGAYKFSLEYGEYSKLTVNDRVSFIMLLKAIDPNFEGVGINFLKYVGAHEYGHHSTLENIQNISNKDYSVLIGGIDTRGGPQDQSFYDKDTVREYLLARSSKLDILNKNLAFSDINNEAVGNYPVFSTISVVNGKLKITPETEEDIWGSTNANSAEDYYKAFNNKQRRALQTIDGLREAAKLRGLKIYDLFLLNSFDHDSGTISPSISGEAKYYATEEDSNGNVLYTYKFVTAGSSQIEKILKDGTGKPIKFVSNPVTGTFEPVIFETKQIVIKDGGLPREATLVTKVLINDINGEPIYKLDQTKFEDITDPGHPVTVYGELMNVQLRDIKLEVEEAISKMMDKSYYINGWQNSDHRGDDNLKMPTFALNTTWAPFTELKTYFDSVLNYVKQYPGTLSGAYAAMFSPELIGRFDVDNPNFFGKPNYFHFIASRDGQTPIFDADVQSKKLADLSNTYNKKLDYYKDIPTLTGSAVLASQLSKLFADYVKTNSHDNTWHGQKEKFGVLRFINEDNSIKKKYFGNTSQDYGFFYKGKYTTRINEFGVEAIFNVLFKNNQNLFDMYADDIKVDDLKQFLPYINSETVFSFDGMQQFNTPQKRKQFMDLIVNKLKTVNNLRLKEGYNGAVATLFGDAINSKYWNNNTLKFTDVADLVEFMSFNSTMFKIEDGVKNYNINYVKTKFDLAKFREFILASGEKEEKELLTKNNSEQNVANIAMSRFLASSFYAFNTDIDLIDFSKDDEAEIKKQKIAFAKSLNELYKNEGAYDIFESENIVSDEYFNTTPVNKKIALSTSILFDKLFDQAKTFFITNNILGTERGKLSLSDLPFIDGKFERLHTEFLSIYGINIYMLQGGKISAIPIDKSAYTYSFSLDNSINTIAKTFFTSRLNTDLGQIFTDYTYNLPEVLTRDYVQTTYTPSTSDFRTLNKYFKGINEYTTGLEFFVNGQITKHFVDNSANMNKVNQILAERSYMVKKEFIEEKIKENFDNDPRVASLRDQLNKAQAEYDKMAKDAKNNEYFEAKKDYDKLTTQIKSTIDHLHNVNEAFHMTNLNKTFATQFSASLISGPFAAEVQSFIDAGTFQLYFGKNNDANGLNSANANVDIKILSIVPNSGDDVEGTLLLTVRLSLKGTSEDDINNLNSLVTTVKMYGFKNAYGVASVSPIIANTAETQKARKSFLDIVDNLTNLNSQLKTKAFNSVKVKPEFKAIEELDAEIKLKTKIIDDLVKPINEKIRKENSFGLFGASEFTLSSANPSYLGKVRKQNNGFFKDRWLRKELGWELYDEEGNSVVDDTLRIKDLDGNFVNDRARAFWIYLLKSKGVGDRNITGIWRNKANDFVAMWGFDKKEVIDKIKYLEFEDTVTGEKFYINVNTKNTNNLFYYKKQARIESKHTLEDEGYGSWVSDYSVIANYKNTVLTPGHNYLVRFVDKDKNFVKNLTTGSKRSLAENGKTYNQSPITMKTIIIKHNGIEEEIALLEVRDQFNL</sequence>
<keyword evidence="3" id="KW-1185">Reference proteome</keyword>
<evidence type="ECO:0000256" key="1">
    <source>
        <dbReference type="SAM" id="Phobius"/>
    </source>
</evidence>
<evidence type="ECO:0000313" key="2">
    <source>
        <dbReference type="EMBL" id="UUD36975.1"/>
    </source>
</evidence>
<dbReference type="RefSeq" id="WP_129722637.1">
    <property type="nucleotide sequence ID" value="NZ_CP101808.1"/>
</dbReference>
<dbReference type="Proteomes" id="UP001059576">
    <property type="component" value="Chromosome"/>
</dbReference>
<name>A0ABY5J1V3_9BACT</name>
<accession>A0ABY5J1V3</accession>
<proteinExistence type="predicted"/>
<feature type="transmembrane region" description="Helical" evidence="1">
    <location>
        <begin position="12"/>
        <end position="31"/>
    </location>
</feature>
<dbReference type="NCBIfam" id="NF012210">
    <property type="entry name" value="PDxFFG"/>
    <property type="match status" value="1"/>
</dbReference>
<dbReference type="EMBL" id="CP101808">
    <property type="protein sequence ID" value="UUD36975.1"/>
    <property type="molecule type" value="Genomic_DNA"/>
</dbReference>